<accession>A0A1H6LY41</accession>
<dbReference type="GO" id="GO:0016740">
    <property type="term" value="F:transferase activity"/>
    <property type="evidence" value="ECO:0007669"/>
    <property type="project" value="UniProtKB-KW"/>
</dbReference>
<name>A0A1H6LY41_9RHOB</name>
<dbReference type="RefSeq" id="WP_177172516.1">
    <property type="nucleotide sequence ID" value="NZ_FNXG01000002.1"/>
</dbReference>
<dbReference type="EMBL" id="FNXG01000002">
    <property type="protein sequence ID" value="SEH89814.1"/>
    <property type="molecule type" value="Genomic_DNA"/>
</dbReference>
<dbReference type="SUPFAM" id="SSF75304">
    <property type="entry name" value="Amidase signature (AS) enzymes"/>
    <property type="match status" value="1"/>
</dbReference>
<evidence type="ECO:0000313" key="3">
    <source>
        <dbReference type="Proteomes" id="UP000199125"/>
    </source>
</evidence>
<dbReference type="Proteomes" id="UP000199125">
    <property type="component" value="Unassembled WGS sequence"/>
</dbReference>
<evidence type="ECO:0000259" key="1">
    <source>
        <dbReference type="Pfam" id="PF01425"/>
    </source>
</evidence>
<dbReference type="PANTHER" id="PTHR11895:SF176">
    <property type="entry name" value="AMIDASE AMID-RELATED"/>
    <property type="match status" value="1"/>
</dbReference>
<dbReference type="InterPro" id="IPR036928">
    <property type="entry name" value="AS_sf"/>
</dbReference>
<gene>
    <name evidence="2" type="ORF">SAMN04488075_1697</name>
</gene>
<sequence>MNPASESLTDTLAQIKAGQADAHGFLDRCYDRIEARESRLGAWQHLRPRAECHDWLRANAGWLSGTPLKGLPVAVKDIIDTADMPTTLGSHLHAGRRPADDAACVAALRAAGALILGKTVTTEFAYFTPGKTANPRDLRRTPGGSSSGSAAAVADGMVPVALGSQTAASVIRPAAYCGAVGYVATRGMMSLRGIQPLAQSLDSLGMIAASCADVRLVAGLLAGPDAVQSEPLASLADSRFLLVSGRTVGDVSNEMEAAAGHVADRLASAGAVVEQLDCGDRLMRLVELHKTIMAYEAARNMAAEAGHPDEIGPAFAELVASGRAIAFRDYLAARSEVAGHAAWLAARMDGYAGLIAPAAPGSAPMGLAATGSPHMSRPWQMLGLPAVTWPAQADADGLPLGVQLIGARWSDATVLEFAGRLALLE</sequence>
<dbReference type="AlphaFoldDB" id="A0A1H6LY41"/>
<reference evidence="3" key="1">
    <citation type="submission" date="2016-10" db="EMBL/GenBank/DDBJ databases">
        <authorList>
            <person name="Varghese N."/>
            <person name="Submissions S."/>
        </authorList>
    </citation>
    <scope>NUCLEOTIDE SEQUENCE [LARGE SCALE GENOMIC DNA]</scope>
    <source>
        <strain evidence="3">DSM 11593</strain>
    </source>
</reference>
<dbReference type="Gene3D" id="3.90.1300.10">
    <property type="entry name" value="Amidase signature (AS) domain"/>
    <property type="match status" value="1"/>
</dbReference>
<dbReference type="InterPro" id="IPR000120">
    <property type="entry name" value="Amidase"/>
</dbReference>
<organism evidence="2 3">
    <name type="scientific">Paracoccus alkenifer</name>
    <dbReference type="NCBI Taxonomy" id="65735"/>
    <lineage>
        <taxon>Bacteria</taxon>
        <taxon>Pseudomonadati</taxon>
        <taxon>Pseudomonadota</taxon>
        <taxon>Alphaproteobacteria</taxon>
        <taxon>Rhodobacterales</taxon>
        <taxon>Paracoccaceae</taxon>
        <taxon>Paracoccus</taxon>
    </lineage>
</organism>
<dbReference type="STRING" id="65735.SAMN04488075_1697"/>
<proteinExistence type="predicted"/>
<evidence type="ECO:0000313" key="2">
    <source>
        <dbReference type="EMBL" id="SEH89814.1"/>
    </source>
</evidence>
<protein>
    <submittedName>
        <fullName evidence="2">Asp-tRNAAsn/Glu-tRNAGln amidotransferase A subunit</fullName>
    </submittedName>
</protein>
<keyword evidence="2" id="KW-0808">Transferase</keyword>
<feature type="domain" description="Amidase" evidence="1">
    <location>
        <begin position="28"/>
        <end position="337"/>
    </location>
</feature>
<dbReference type="InterPro" id="IPR023631">
    <property type="entry name" value="Amidase_dom"/>
</dbReference>
<dbReference type="Pfam" id="PF01425">
    <property type="entry name" value="Amidase"/>
    <property type="match status" value="1"/>
</dbReference>
<dbReference type="PANTHER" id="PTHR11895">
    <property type="entry name" value="TRANSAMIDASE"/>
    <property type="match status" value="1"/>
</dbReference>
<keyword evidence="3" id="KW-1185">Reference proteome</keyword>